<feature type="domain" description="HTH LytTR-type" evidence="2">
    <location>
        <begin position="137"/>
        <end position="228"/>
    </location>
</feature>
<proteinExistence type="predicted"/>
<protein>
    <recommendedName>
        <fullName evidence="2">HTH LytTR-type domain-containing protein</fullName>
    </recommendedName>
</protein>
<keyword evidence="1" id="KW-0902">Two-component regulatory system</keyword>
<dbReference type="PANTHER" id="PTHR37299:SF1">
    <property type="entry name" value="STAGE 0 SPORULATION PROTEIN A HOMOLOG"/>
    <property type="match status" value="1"/>
</dbReference>
<dbReference type="PANTHER" id="PTHR37299">
    <property type="entry name" value="TRANSCRIPTIONAL REGULATOR-RELATED"/>
    <property type="match status" value="1"/>
</dbReference>
<organism evidence="3 4">
    <name type="scientific">Ferrimonas pelagia</name>
    <dbReference type="NCBI Taxonomy" id="1177826"/>
    <lineage>
        <taxon>Bacteria</taxon>
        <taxon>Pseudomonadati</taxon>
        <taxon>Pseudomonadota</taxon>
        <taxon>Gammaproteobacteria</taxon>
        <taxon>Alteromonadales</taxon>
        <taxon>Ferrimonadaceae</taxon>
        <taxon>Ferrimonas</taxon>
    </lineage>
</organism>
<reference evidence="4" key="1">
    <citation type="journal article" date="2019" name="Int. J. Syst. Evol. Microbiol.">
        <title>The Global Catalogue of Microorganisms (GCM) 10K type strain sequencing project: providing services to taxonomists for standard genome sequencing and annotation.</title>
        <authorList>
            <consortium name="The Broad Institute Genomics Platform"/>
            <consortium name="The Broad Institute Genome Sequencing Center for Infectious Disease"/>
            <person name="Wu L."/>
            <person name="Ma J."/>
        </authorList>
    </citation>
    <scope>NUCLEOTIDE SEQUENCE [LARGE SCALE GENOMIC DNA]</scope>
    <source>
        <strain evidence="4">JCM 18401</strain>
    </source>
</reference>
<dbReference type="PROSITE" id="PS50930">
    <property type="entry name" value="HTH_LYTTR"/>
    <property type="match status" value="1"/>
</dbReference>
<evidence type="ECO:0000313" key="3">
    <source>
        <dbReference type="EMBL" id="GAA4880938.1"/>
    </source>
</evidence>
<evidence type="ECO:0000313" key="4">
    <source>
        <dbReference type="Proteomes" id="UP001499988"/>
    </source>
</evidence>
<dbReference type="Proteomes" id="UP001499988">
    <property type="component" value="Unassembled WGS sequence"/>
</dbReference>
<evidence type="ECO:0000259" key="2">
    <source>
        <dbReference type="PROSITE" id="PS50930"/>
    </source>
</evidence>
<gene>
    <name evidence="3" type="ORF">GCM10023333_13930</name>
</gene>
<comment type="caution">
    <text evidence="3">The sequence shown here is derived from an EMBL/GenBank/DDBJ whole genome shotgun (WGS) entry which is preliminary data.</text>
</comment>
<dbReference type="SMART" id="SM00850">
    <property type="entry name" value="LytTR"/>
    <property type="match status" value="1"/>
</dbReference>
<name>A0ABP9EJF8_9GAMM</name>
<dbReference type="Gene3D" id="2.40.50.1020">
    <property type="entry name" value="LytTr DNA-binding domain"/>
    <property type="match status" value="1"/>
</dbReference>
<accession>A0ABP9EJF8</accession>
<dbReference type="EMBL" id="BAABJZ010000018">
    <property type="protein sequence ID" value="GAA4880938.1"/>
    <property type="molecule type" value="Genomic_DNA"/>
</dbReference>
<dbReference type="Pfam" id="PF04397">
    <property type="entry name" value="LytTR"/>
    <property type="match status" value="1"/>
</dbReference>
<dbReference type="RefSeq" id="WP_345334629.1">
    <property type="nucleotide sequence ID" value="NZ_BAABJZ010000018.1"/>
</dbReference>
<dbReference type="InterPro" id="IPR007492">
    <property type="entry name" value="LytTR_DNA-bd_dom"/>
</dbReference>
<keyword evidence="4" id="KW-1185">Reference proteome</keyword>
<sequence length="252" mass="28936">MANQSVLEKQSGAAELSDFKGAYALMVELSSVLANHETSEQLLQLTRAFHRVWPLHELVWFWRGKPLSQRQRLDEIGKISCSNILSGRIYGPSLVVHSELQDMYRWIACSADMVIAANRGRISKTDFRALADIRELIDDCVYVKAANQYVELFNTEGRCFLFRVNLHQVESLFAPEVLCRVHRSYLVNPEHVMSTKKQRNGRLRLLLQDLEIPVGECYSDELKLAQPDWFSKQDCSTPLQQWLYSGVENTVS</sequence>
<dbReference type="InterPro" id="IPR046947">
    <property type="entry name" value="LytR-like"/>
</dbReference>
<evidence type="ECO:0000256" key="1">
    <source>
        <dbReference type="ARBA" id="ARBA00023012"/>
    </source>
</evidence>